<dbReference type="EMBL" id="FNXT01001117">
    <property type="protein sequence ID" value="SZX72201.1"/>
    <property type="molecule type" value="Genomic_DNA"/>
</dbReference>
<accession>A0A383W403</accession>
<reference evidence="2 3" key="1">
    <citation type="submission" date="2016-10" db="EMBL/GenBank/DDBJ databases">
        <authorList>
            <person name="Cai Z."/>
        </authorList>
    </citation>
    <scope>NUCLEOTIDE SEQUENCE [LARGE SCALE GENOMIC DNA]</scope>
</reference>
<dbReference type="AlphaFoldDB" id="A0A383W403"/>
<organism evidence="2 3">
    <name type="scientific">Tetradesmus obliquus</name>
    <name type="common">Green alga</name>
    <name type="synonym">Acutodesmus obliquus</name>
    <dbReference type="NCBI Taxonomy" id="3088"/>
    <lineage>
        <taxon>Eukaryota</taxon>
        <taxon>Viridiplantae</taxon>
        <taxon>Chlorophyta</taxon>
        <taxon>core chlorophytes</taxon>
        <taxon>Chlorophyceae</taxon>
        <taxon>CS clade</taxon>
        <taxon>Sphaeropleales</taxon>
        <taxon>Scenedesmaceae</taxon>
        <taxon>Tetradesmus</taxon>
    </lineage>
</organism>
<evidence type="ECO:0000313" key="3">
    <source>
        <dbReference type="Proteomes" id="UP000256970"/>
    </source>
</evidence>
<proteinExistence type="predicted"/>
<dbReference type="Proteomes" id="UP000256970">
    <property type="component" value="Unassembled WGS sequence"/>
</dbReference>
<evidence type="ECO:0000313" key="2">
    <source>
        <dbReference type="EMBL" id="SZX72201.1"/>
    </source>
</evidence>
<gene>
    <name evidence="2" type="ORF">BQ4739_LOCUS12392</name>
</gene>
<feature type="region of interest" description="Disordered" evidence="1">
    <location>
        <begin position="1"/>
        <end position="43"/>
    </location>
</feature>
<dbReference type="SUPFAM" id="SSF55486">
    <property type="entry name" value="Metalloproteases ('zincins'), catalytic domain"/>
    <property type="match status" value="1"/>
</dbReference>
<dbReference type="Gene3D" id="2.60.120.380">
    <property type="match status" value="1"/>
</dbReference>
<feature type="compositionally biased region" description="Polar residues" evidence="1">
    <location>
        <begin position="1"/>
        <end position="40"/>
    </location>
</feature>
<name>A0A383W403_TETOB</name>
<protein>
    <recommendedName>
        <fullName evidence="4">Peptidase C-terminal archaeal/bacterial domain-containing protein</fullName>
    </recommendedName>
</protein>
<sequence>MMLQTSPELQATPASSNPPNITASPQPSLNGTGGSSSNDSWPFPEIPVRLMSRGDLLAQGGAVRALGRDKLLRIRQQSSVNLDVDALAQSMETDDDLLTDAQNLRLMFKCQSLVMFDNATGTPAAAAAAAAAPALIKDEVFSLSSNPGASKKILLDFDGATVSGTWWNTKKSPIIYAKAYDKDNDPESFNQAELQDMKDIWRAVSEDYAPFDVDVTTKDPGDAALLGSGVRIIIGGSSADWYGSAAGGVAWVGSFGTENPAFIWPALLGPFKVKYVADAASHETGHTLGLLHDGNSKTSYYAGHGNWAPIMGVSYAKPVTQFDKGEYPDSNNQQDDFAVINKFLPLLPQKFGSSTASATLLPGSGIVSGVISNQGQADFFSFTAKGGSSTLTADVAAAAGGMNIADLNVKMMLYDVHGSVITSDNPSADNEQGLGASITSQLTANAVYYVSIAGVGSGSFQTDGYSSYGSRGRYTLGVTNIVDGRNPTTDPVDCTGVWECAPCSTCSNGRRSCTFRVTSQGNGRPCAADNGQTKSTECAPKCSNNPPGGGGDASSMSVASLKIQKQQTNGRVRCRAAAVVRNGAKAALADAVVIGRWSGVTAAMASDVSIITSTVGVATASSRTVVGSSCTFTVSNVYLAGHTFVKTPATLTKTLRW</sequence>
<evidence type="ECO:0000256" key="1">
    <source>
        <dbReference type="SAM" id="MobiDB-lite"/>
    </source>
</evidence>
<keyword evidence="3" id="KW-1185">Reference proteome</keyword>
<evidence type="ECO:0008006" key="4">
    <source>
        <dbReference type="Google" id="ProtNLM"/>
    </source>
</evidence>